<keyword evidence="2" id="KW-1185">Reference proteome</keyword>
<dbReference type="EMBL" id="VSRR010144612">
    <property type="protein sequence ID" value="MPD05140.1"/>
    <property type="molecule type" value="Genomic_DNA"/>
</dbReference>
<reference evidence="1 2" key="1">
    <citation type="submission" date="2019-05" db="EMBL/GenBank/DDBJ databases">
        <title>Another draft genome of Portunus trituberculatus and its Hox gene families provides insights of decapod evolution.</title>
        <authorList>
            <person name="Jeong J.-H."/>
            <person name="Song I."/>
            <person name="Kim S."/>
            <person name="Choi T."/>
            <person name="Kim D."/>
            <person name="Ryu S."/>
            <person name="Kim W."/>
        </authorList>
    </citation>
    <scope>NUCLEOTIDE SEQUENCE [LARGE SCALE GENOMIC DNA]</scope>
    <source>
        <tissue evidence="1">Muscle</tissue>
    </source>
</reference>
<proteinExistence type="predicted"/>
<sequence length="120" mass="13081">MEATFLGPHRRCPAFHIPILCFEQPARTIAVIEARTRSSSNVKFEDTTALLQAPLPGIAFPSTSSPECDLLHEGHNTGHHMQQNTPLPLHQAQFCSRYTGKLPSVACSFHAGVLGQTGTF</sequence>
<evidence type="ECO:0000313" key="1">
    <source>
        <dbReference type="EMBL" id="MPD05140.1"/>
    </source>
</evidence>
<protein>
    <submittedName>
        <fullName evidence="1">Uncharacterized protein</fullName>
    </submittedName>
</protein>
<gene>
    <name evidence="1" type="ORF">E2C01_100868</name>
</gene>
<dbReference type="Proteomes" id="UP000324222">
    <property type="component" value="Unassembled WGS sequence"/>
</dbReference>
<name>A0A5B7KDB1_PORTR</name>
<organism evidence="1 2">
    <name type="scientific">Portunus trituberculatus</name>
    <name type="common">Swimming crab</name>
    <name type="synonym">Neptunus trituberculatus</name>
    <dbReference type="NCBI Taxonomy" id="210409"/>
    <lineage>
        <taxon>Eukaryota</taxon>
        <taxon>Metazoa</taxon>
        <taxon>Ecdysozoa</taxon>
        <taxon>Arthropoda</taxon>
        <taxon>Crustacea</taxon>
        <taxon>Multicrustacea</taxon>
        <taxon>Malacostraca</taxon>
        <taxon>Eumalacostraca</taxon>
        <taxon>Eucarida</taxon>
        <taxon>Decapoda</taxon>
        <taxon>Pleocyemata</taxon>
        <taxon>Brachyura</taxon>
        <taxon>Eubrachyura</taxon>
        <taxon>Portunoidea</taxon>
        <taxon>Portunidae</taxon>
        <taxon>Portuninae</taxon>
        <taxon>Portunus</taxon>
    </lineage>
</organism>
<dbReference type="AlphaFoldDB" id="A0A5B7KDB1"/>
<comment type="caution">
    <text evidence="1">The sequence shown here is derived from an EMBL/GenBank/DDBJ whole genome shotgun (WGS) entry which is preliminary data.</text>
</comment>
<accession>A0A5B7KDB1</accession>
<evidence type="ECO:0000313" key="2">
    <source>
        <dbReference type="Proteomes" id="UP000324222"/>
    </source>
</evidence>